<name>A0A397ZRI2_BRACM</name>
<dbReference type="AlphaFoldDB" id="A0A397ZRI2"/>
<evidence type="ECO:0000313" key="2">
    <source>
        <dbReference type="Proteomes" id="UP000264353"/>
    </source>
</evidence>
<dbReference type="Proteomes" id="UP000264353">
    <property type="component" value="Chromosome A4"/>
</dbReference>
<sequence length="79" mass="9344">MCLFLGLFYFRQLDHFNLVCNQINLGNQHNNEVYIRLLNSLRERHVGKSFILICAVRLYDLYRRSNPGEEQQKAIGAEE</sequence>
<protein>
    <submittedName>
        <fullName evidence="1">Uncharacterized protein</fullName>
    </submittedName>
</protein>
<dbReference type="EMBL" id="CM010631">
    <property type="protein sequence ID" value="RID66000.1"/>
    <property type="molecule type" value="Genomic_DNA"/>
</dbReference>
<proteinExistence type="predicted"/>
<gene>
    <name evidence="1" type="ORF">BRARA_D01166</name>
</gene>
<organism evidence="1 2">
    <name type="scientific">Brassica campestris</name>
    <name type="common">Field mustard</name>
    <dbReference type="NCBI Taxonomy" id="3711"/>
    <lineage>
        <taxon>Eukaryota</taxon>
        <taxon>Viridiplantae</taxon>
        <taxon>Streptophyta</taxon>
        <taxon>Embryophyta</taxon>
        <taxon>Tracheophyta</taxon>
        <taxon>Spermatophyta</taxon>
        <taxon>Magnoliopsida</taxon>
        <taxon>eudicotyledons</taxon>
        <taxon>Gunneridae</taxon>
        <taxon>Pentapetalae</taxon>
        <taxon>rosids</taxon>
        <taxon>malvids</taxon>
        <taxon>Brassicales</taxon>
        <taxon>Brassicaceae</taxon>
        <taxon>Brassiceae</taxon>
        <taxon>Brassica</taxon>
    </lineage>
</organism>
<reference evidence="1 2" key="1">
    <citation type="submission" date="2018-06" db="EMBL/GenBank/DDBJ databases">
        <title>WGS assembly of Brassica rapa FPsc.</title>
        <authorList>
            <person name="Bowman J."/>
            <person name="Kohchi T."/>
            <person name="Yamato K."/>
            <person name="Jenkins J."/>
            <person name="Shu S."/>
            <person name="Ishizaki K."/>
            <person name="Yamaoka S."/>
            <person name="Nishihama R."/>
            <person name="Nakamura Y."/>
            <person name="Berger F."/>
            <person name="Adam C."/>
            <person name="Aki S."/>
            <person name="Althoff F."/>
            <person name="Araki T."/>
            <person name="Arteaga-Vazquez M."/>
            <person name="Balasubrmanian S."/>
            <person name="Bauer D."/>
            <person name="Boehm C."/>
            <person name="Briginshaw L."/>
            <person name="Caballero-Perez J."/>
            <person name="Catarino B."/>
            <person name="Chen F."/>
            <person name="Chiyoda S."/>
            <person name="Chovatia M."/>
            <person name="Davies K."/>
            <person name="Delmans M."/>
            <person name="Demura T."/>
            <person name="Dierschke T."/>
            <person name="Dolan L."/>
            <person name="Dorantes-Acosta A."/>
            <person name="Eklund D."/>
            <person name="Florent S."/>
            <person name="Flores-Sandoval E."/>
            <person name="Fujiyama A."/>
            <person name="Fukuzawa H."/>
            <person name="Galik B."/>
            <person name="Grimanelli D."/>
            <person name="Grimwood J."/>
            <person name="Grossniklaus U."/>
            <person name="Hamada T."/>
            <person name="Haseloff J."/>
            <person name="Hetherington A."/>
            <person name="Higo A."/>
            <person name="Hirakawa Y."/>
            <person name="Hundley H."/>
            <person name="Ikeda Y."/>
            <person name="Inoue K."/>
            <person name="Inoue S."/>
            <person name="Ishida S."/>
            <person name="Jia Q."/>
            <person name="Kakita M."/>
            <person name="Kanazawa T."/>
            <person name="Kawai Y."/>
            <person name="Kawashima T."/>
            <person name="Kennedy M."/>
            <person name="Kinose K."/>
            <person name="Kinoshita T."/>
            <person name="Kohara Y."/>
            <person name="Koide E."/>
            <person name="Komatsu K."/>
            <person name="Kopischke S."/>
            <person name="Kubo M."/>
            <person name="Kyozuka J."/>
            <person name="Lagercrantz U."/>
            <person name="Lin S."/>
            <person name="Lindquist E."/>
            <person name="Lipzen A."/>
            <person name="Lu C."/>
            <person name="Luna E."/>
            <person name="Martienssen R."/>
            <person name="Minamino N."/>
            <person name="Mizutani M."/>
            <person name="Mizutani M."/>
            <person name="Mochizuki N."/>
            <person name="Monte I."/>
            <person name="Mosher R."/>
            <person name="Nagasaki H."/>
            <person name="Nakagami H."/>
            <person name="Naramoto S."/>
            <person name="Nishitani K."/>
            <person name="Ohtani M."/>
            <person name="Okamoto T."/>
            <person name="Okumura M."/>
            <person name="Phillips J."/>
            <person name="Pollak B."/>
            <person name="Reinders A."/>
            <person name="Roevekamp M."/>
            <person name="Sano R."/>
            <person name="Sawa S."/>
            <person name="Schmid M."/>
            <person name="Shirakawa M."/>
            <person name="Solano R."/>
            <person name="Spunde A."/>
            <person name="Suetsugu N."/>
            <person name="Sugano S."/>
            <person name="Sugiyama A."/>
            <person name="Sun R."/>
            <person name="Suzuki Y."/>
            <person name="Takenaka M."/>
            <person name="Takezawa D."/>
            <person name="Tomogane H."/>
            <person name="Tsuzuki M."/>
            <person name="Ueda T."/>
            <person name="Umeda M."/>
            <person name="Ward J."/>
            <person name="Watanabe Y."/>
            <person name="Yazaki K."/>
            <person name="Yokoyama R."/>
            <person name="Yoshitake Y."/>
            <person name="Yotsui I."/>
            <person name="Zachgo S."/>
            <person name="Schmutz J."/>
        </authorList>
    </citation>
    <scope>NUCLEOTIDE SEQUENCE [LARGE SCALE GENOMIC DNA]</scope>
    <source>
        <strain evidence="2">cv. B-3</strain>
    </source>
</reference>
<evidence type="ECO:0000313" key="1">
    <source>
        <dbReference type="EMBL" id="RID66000.1"/>
    </source>
</evidence>
<accession>A0A397ZRI2</accession>